<dbReference type="Pfam" id="PF00696">
    <property type="entry name" value="AA_kinase"/>
    <property type="match status" value="1"/>
</dbReference>
<evidence type="ECO:0000313" key="11">
    <source>
        <dbReference type="EMBL" id="MDN3690441.1"/>
    </source>
</evidence>
<keyword evidence="5 9" id="KW-0547">Nucleotide-binding</keyword>
<evidence type="ECO:0000313" key="12">
    <source>
        <dbReference type="Proteomes" id="UP001236663"/>
    </source>
</evidence>
<comment type="function">
    <text evidence="9">Catalyzes the ATP-dependent phosphorylation of N-acetyl-L-glutamate.</text>
</comment>
<dbReference type="Gene3D" id="3.40.1160.10">
    <property type="entry name" value="Acetylglutamate kinase-like"/>
    <property type="match status" value="1"/>
</dbReference>
<dbReference type="HAMAP" id="MF_00082">
    <property type="entry name" value="ArgB"/>
    <property type="match status" value="1"/>
</dbReference>
<dbReference type="EC" id="2.7.2.8" evidence="9"/>
<evidence type="ECO:0000256" key="2">
    <source>
        <dbReference type="ARBA" id="ARBA00022571"/>
    </source>
</evidence>
<evidence type="ECO:0000256" key="4">
    <source>
        <dbReference type="ARBA" id="ARBA00022679"/>
    </source>
</evidence>
<evidence type="ECO:0000259" key="10">
    <source>
        <dbReference type="Pfam" id="PF00696"/>
    </source>
</evidence>
<keyword evidence="4 9" id="KW-0808">Transferase</keyword>
<evidence type="ECO:0000256" key="9">
    <source>
        <dbReference type="HAMAP-Rule" id="MF_00082"/>
    </source>
</evidence>
<comment type="subcellular location">
    <subcellularLocation>
        <location evidence="9">Cytoplasm</location>
    </subcellularLocation>
</comment>
<feature type="domain" description="Aspartate/glutamate/uridylate kinase" evidence="10">
    <location>
        <begin position="5"/>
        <end position="251"/>
    </location>
</feature>
<dbReference type="InterPro" id="IPR036393">
    <property type="entry name" value="AceGlu_kinase-like_sf"/>
</dbReference>
<feature type="binding site" evidence="9">
    <location>
        <position position="170"/>
    </location>
    <ligand>
        <name>substrate</name>
    </ligand>
</feature>
<keyword evidence="12" id="KW-1185">Reference proteome</keyword>
<organism evidence="11 12">
    <name type="scientific">Cyclobacterium jeungdonense</name>
    <dbReference type="NCBI Taxonomy" id="708087"/>
    <lineage>
        <taxon>Bacteria</taxon>
        <taxon>Pseudomonadati</taxon>
        <taxon>Bacteroidota</taxon>
        <taxon>Cytophagia</taxon>
        <taxon>Cytophagales</taxon>
        <taxon>Cyclobacteriaceae</taxon>
        <taxon>Cyclobacterium</taxon>
    </lineage>
</organism>
<dbReference type="InterPro" id="IPR037528">
    <property type="entry name" value="ArgB"/>
</dbReference>
<evidence type="ECO:0000256" key="3">
    <source>
        <dbReference type="ARBA" id="ARBA00022605"/>
    </source>
</evidence>
<accession>A0ABT8CDF2</accession>
<evidence type="ECO:0000256" key="6">
    <source>
        <dbReference type="ARBA" id="ARBA00022777"/>
    </source>
</evidence>
<dbReference type="GO" id="GO:0003991">
    <property type="term" value="F:acetylglutamate kinase activity"/>
    <property type="evidence" value="ECO:0007669"/>
    <property type="project" value="UniProtKB-EC"/>
</dbReference>
<dbReference type="NCBIfam" id="TIGR00761">
    <property type="entry name" value="argB"/>
    <property type="match status" value="1"/>
</dbReference>
<comment type="similarity">
    <text evidence="9">Belongs to the acetylglutamate kinase family. ArgB subfamily.</text>
</comment>
<keyword evidence="3 9" id="KW-0028">Amino-acid biosynthesis</keyword>
<feature type="binding site" evidence="9">
    <location>
        <begin position="44"/>
        <end position="45"/>
    </location>
    <ligand>
        <name>substrate</name>
    </ligand>
</feature>
<dbReference type="PIRSF" id="PIRSF000728">
    <property type="entry name" value="NAGK"/>
    <property type="match status" value="1"/>
</dbReference>
<feature type="binding site" evidence="9">
    <location>
        <position position="66"/>
    </location>
    <ligand>
        <name>substrate</name>
    </ligand>
</feature>
<dbReference type="RefSeq" id="WP_163383073.1">
    <property type="nucleotide sequence ID" value="NZ_JAUFQS010000047.1"/>
</dbReference>
<name>A0ABT8CDF2_9BACT</name>
<dbReference type="Proteomes" id="UP001236663">
    <property type="component" value="Unassembled WGS sequence"/>
</dbReference>
<dbReference type="InterPro" id="IPR001057">
    <property type="entry name" value="Glu/AcGlu_kinase"/>
</dbReference>
<dbReference type="SUPFAM" id="SSF53633">
    <property type="entry name" value="Carbamate kinase-like"/>
    <property type="match status" value="1"/>
</dbReference>
<keyword evidence="7 9" id="KW-0067">ATP-binding</keyword>
<evidence type="ECO:0000256" key="8">
    <source>
        <dbReference type="ARBA" id="ARBA00048141"/>
    </source>
</evidence>
<comment type="pathway">
    <text evidence="1 9">Amino-acid biosynthesis; L-arginine biosynthesis; N(2)-acetyl-L-ornithine from L-glutamate: step 2/4.</text>
</comment>
<comment type="caution">
    <text evidence="11">The sequence shown here is derived from an EMBL/GenBank/DDBJ whole genome shotgun (WGS) entry which is preliminary data.</text>
</comment>
<keyword evidence="9" id="KW-0963">Cytoplasm</keyword>
<evidence type="ECO:0000256" key="5">
    <source>
        <dbReference type="ARBA" id="ARBA00022741"/>
    </source>
</evidence>
<dbReference type="InterPro" id="IPR001048">
    <property type="entry name" value="Asp/Glu/Uridylate_kinase"/>
</dbReference>
<dbReference type="InterPro" id="IPR004662">
    <property type="entry name" value="AcgluKinase_fam"/>
</dbReference>
<feature type="site" description="Transition state stabilizer" evidence="9">
    <location>
        <position position="232"/>
    </location>
</feature>
<proteinExistence type="inferred from homology"/>
<reference evidence="12" key="1">
    <citation type="journal article" date="2019" name="Int. J. Syst. Evol. Microbiol.">
        <title>The Global Catalogue of Microorganisms (GCM) 10K type strain sequencing project: providing services to taxonomists for standard genome sequencing and annotation.</title>
        <authorList>
            <consortium name="The Broad Institute Genomics Platform"/>
            <consortium name="The Broad Institute Genome Sequencing Center for Infectious Disease"/>
            <person name="Wu L."/>
            <person name="Ma J."/>
        </authorList>
    </citation>
    <scope>NUCLEOTIDE SEQUENCE [LARGE SCALE GENOMIC DNA]</scope>
    <source>
        <strain evidence="12">CECT 7706</strain>
    </source>
</reference>
<dbReference type="PANTHER" id="PTHR23342:SF0">
    <property type="entry name" value="N-ACETYLGLUTAMATE SYNTHASE, MITOCHONDRIAL"/>
    <property type="match status" value="1"/>
</dbReference>
<dbReference type="PANTHER" id="PTHR23342">
    <property type="entry name" value="N-ACETYLGLUTAMATE SYNTHASE"/>
    <property type="match status" value="1"/>
</dbReference>
<dbReference type="CDD" id="cd04238">
    <property type="entry name" value="AAK_NAGK-like"/>
    <property type="match status" value="1"/>
</dbReference>
<feature type="site" description="Transition state stabilizer" evidence="9">
    <location>
        <position position="9"/>
    </location>
</feature>
<dbReference type="PRINTS" id="PR00474">
    <property type="entry name" value="GLU5KINASE"/>
</dbReference>
<sequence length="274" mass="29681">MEYRKVLIKYGGNAMINEELKLAIAQKIKSLQDHGSQVILVHGGGPFINKSLEEAGIKTQFFDGHRHTSTEALRCIEKTLKGEVNSSLVNLLNKQGLKAVGLSGKDGQLAIAQKRWHQAKNEKGEETRFDLGQVGDVKVVNSKLPELLLENGFTPVVTCIASDESGNDYNINGDVFAGKIAAALKVDAYIVLTDVDGLYLDFPDPASILKEVKVKDMASYFGDVIKGGMIPKIESCLGAVEAGVRKAVILNGTQPDQISDYIINHQSIGTTITQ</sequence>
<evidence type="ECO:0000256" key="7">
    <source>
        <dbReference type="ARBA" id="ARBA00022840"/>
    </source>
</evidence>
<gene>
    <name evidence="9 11" type="primary">argB</name>
    <name evidence="11" type="ORF">QWZ15_21655</name>
</gene>
<protein>
    <recommendedName>
        <fullName evidence="9">Acetylglutamate kinase</fullName>
        <ecNumber evidence="9">2.7.2.8</ecNumber>
    </recommendedName>
    <alternativeName>
        <fullName evidence="9">N-acetyl-L-glutamate 5-phosphotransferase</fullName>
    </alternativeName>
    <alternativeName>
        <fullName evidence="9">NAG kinase</fullName>
        <shortName evidence="9">NAGK</shortName>
    </alternativeName>
</protein>
<dbReference type="EMBL" id="JAUFQS010000047">
    <property type="protein sequence ID" value="MDN3690441.1"/>
    <property type="molecule type" value="Genomic_DNA"/>
</dbReference>
<keyword evidence="6 9" id="KW-0418">Kinase</keyword>
<evidence type="ECO:0000256" key="1">
    <source>
        <dbReference type="ARBA" id="ARBA00004828"/>
    </source>
</evidence>
<keyword evidence="2 9" id="KW-0055">Arginine biosynthesis</keyword>
<comment type="catalytic activity">
    <reaction evidence="8 9">
        <text>N-acetyl-L-glutamate + ATP = N-acetyl-L-glutamyl 5-phosphate + ADP</text>
        <dbReference type="Rhea" id="RHEA:14629"/>
        <dbReference type="ChEBI" id="CHEBI:30616"/>
        <dbReference type="ChEBI" id="CHEBI:44337"/>
        <dbReference type="ChEBI" id="CHEBI:57936"/>
        <dbReference type="ChEBI" id="CHEBI:456216"/>
        <dbReference type="EC" id="2.7.2.8"/>
    </reaction>
</comment>